<dbReference type="Proteomes" id="UP000535182">
    <property type="component" value="Unassembled WGS sequence"/>
</dbReference>
<reference evidence="1 2" key="1">
    <citation type="submission" date="2020-08" db="EMBL/GenBank/DDBJ databases">
        <title>Genomic Encyclopedia of Type Strains, Phase IV (KMG-V): Genome sequencing to study the core and pangenomes of soil and plant-associated prokaryotes.</title>
        <authorList>
            <person name="Whitman W."/>
        </authorList>
    </citation>
    <scope>NUCLEOTIDE SEQUENCE [LARGE SCALE GENOMIC DNA]</scope>
    <source>
        <strain evidence="1 2">X5P2</strain>
    </source>
</reference>
<dbReference type="AlphaFoldDB" id="A0A9X0U1Z2"/>
<name>A0A9X0U1Z2_9BACT</name>
<protein>
    <submittedName>
        <fullName evidence="1">Uncharacterized protein</fullName>
    </submittedName>
</protein>
<comment type="caution">
    <text evidence="1">The sequence shown here is derived from an EMBL/GenBank/DDBJ whole genome shotgun (WGS) entry which is preliminary data.</text>
</comment>
<sequence length="259" mass="29062">MLDVHPPDHAVHSWRDFFVHIATIVIGLLIAVCLEQAVESIHHHNEVAETRKALAEEREQNRETFRRNAESDLGTAALFQNNLRVFNYLRQHPGTPQAKLPGVVLFPPNVFEIATASWITAGETSVLSMMTRKEVTRYAETYFELNRALEGYNLMTLAAAHAAAYTAQTSDASTLPPEKVVQEIDLLEQANALHMLYGLWLQTINHKQPGFVPGLTNQQVFAYPGLANAETLRAKFPEAYAFTQRDLDSAHTMLPSNDR</sequence>
<keyword evidence="2" id="KW-1185">Reference proteome</keyword>
<evidence type="ECO:0000313" key="2">
    <source>
        <dbReference type="Proteomes" id="UP000535182"/>
    </source>
</evidence>
<gene>
    <name evidence="1" type="ORF">HDF14_000347</name>
</gene>
<proteinExistence type="predicted"/>
<dbReference type="EMBL" id="JACHEB010000001">
    <property type="protein sequence ID" value="MBB5326753.1"/>
    <property type="molecule type" value="Genomic_DNA"/>
</dbReference>
<dbReference type="RefSeq" id="WP_183972925.1">
    <property type="nucleotide sequence ID" value="NZ_JACHEB010000001.1"/>
</dbReference>
<evidence type="ECO:0000313" key="1">
    <source>
        <dbReference type="EMBL" id="MBB5326753.1"/>
    </source>
</evidence>
<accession>A0A9X0U1Z2</accession>
<organism evidence="1 2">
    <name type="scientific">Tunturiibacter gelidiferens</name>
    <dbReference type="NCBI Taxonomy" id="3069689"/>
    <lineage>
        <taxon>Bacteria</taxon>
        <taxon>Pseudomonadati</taxon>
        <taxon>Acidobacteriota</taxon>
        <taxon>Terriglobia</taxon>
        <taxon>Terriglobales</taxon>
        <taxon>Acidobacteriaceae</taxon>
        <taxon>Tunturiibacter</taxon>
    </lineage>
</organism>